<protein>
    <submittedName>
        <fullName evidence="1">Uncharacterized protein</fullName>
    </submittedName>
</protein>
<dbReference type="Gene3D" id="3.30.420.10">
    <property type="entry name" value="Ribonuclease H-like superfamily/Ribonuclease H"/>
    <property type="match status" value="1"/>
</dbReference>
<dbReference type="InterPro" id="IPR036397">
    <property type="entry name" value="RNaseH_sf"/>
</dbReference>
<dbReference type="Proteomes" id="UP000593572">
    <property type="component" value="Unassembled WGS sequence"/>
</dbReference>
<sequence>MNTEFSGKIFKPSKQVTCEDNPVINNYYMKSNVDTLQIIQLGLSLLDT</sequence>
<dbReference type="GO" id="GO:0003676">
    <property type="term" value="F:nucleic acid binding"/>
    <property type="evidence" value="ECO:0007669"/>
    <property type="project" value="InterPro"/>
</dbReference>
<accession>A0A7J8LWX1</accession>
<name>A0A7J8LWX1_9ROSI</name>
<evidence type="ECO:0000313" key="1">
    <source>
        <dbReference type="EMBL" id="MBA0556934.1"/>
    </source>
</evidence>
<evidence type="ECO:0000313" key="2">
    <source>
        <dbReference type="Proteomes" id="UP000593572"/>
    </source>
</evidence>
<dbReference type="AlphaFoldDB" id="A0A7J8LWX1"/>
<gene>
    <name evidence="1" type="ORF">Golob_026997</name>
</gene>
<comment type="caution">
    <text evidence="1">The sequence shown here is derived from an EMBL/GenBank/DDBJ whole genome shotgun (WGS) entry which is preliminary data.</text>
</comment>
<dbReference type="EMBL" id="JABEZX010000005">
    <property type="protein sequence ID" value="MBA0556934.1"/>
    <property type="molecule type" value="Genomic_DNA"/>
</dbReference>
<organism evidence="1 2">
    <name type="scientific">Gossypium lobatum</name>
    <dbReference type="NCBI Taxonomy" id="34289"/>
    <lineage>
        <taxon>Eukaryota</taxon>
        <taxon>Viridiplantae</taxon>
        <taxon>Streptophyta</taxon>
        <taxon>Embryophyta</taxon>
        <taxon>Tracheophyta</taxon>
        <taxon>Spermatophyta</taxon>
        <taxon>Magnoliopsida</taxon>
        <taxon>eudicotyledons</taxon>
        <taxon>Gunneridae</taxon>
        <taxon>Pentapetalae</taxon>
        <taxon>rosids</taxon>
        <taxon>malvids</taxon>
        <taxon>Malvales</taxon>
        <taxon>Malvaceae</taxon>
        <taxon>Malvoideae</taxon>
        <taxon>Gossypium</taxon>
    </lineage>
</organism>
<proteinExistence type="predicted"/>
<keyword evidence="2" id="KW-1185">Reference proteome</keyword>
<reference evidence="1 2" key="1">
    <citation type="journal article" date="2019" name="Genome Biol. Evol.">
        <title>Insights into the evolution of the New World diploid cottons (Gossypium, subgenus Houzingenia) based on genome sequencing.</title>
        <authorList>
            <person name="Grover C.E."/>
            <person name="Arick M.A. 2nd"/>
            <person name="Thrash A."/>
            <person name="Conover J.L."/>
            <person name="Sanders W.S."/>
            <person name="Peterson D.G."/>
            <person name="Frelichowski J.E."/>
            <person name="Scheffler J.A."/>
            <person name="Scheffler B.E."/>
            <person name="Wendel J.F."/>
        </authorList>
    </citation>
    <scope>NUCLEOTIDE SEQUENCE [LARGE SCALE GENOMIC DNA]</scope>
    <source>
        <strain evidence="1">157</strain>
        <tissue evidence="1">Leaf</tissue>
    </source>
</reference>